<sequence>MQPQPRADLDKAPRAAQLRFYAGLPFFAVLLYLSTGGINNRIFLLSLSTGGTDGRGAILDLQLHLLPFAVLGAGLVALYLLRSDHVYHVRAAELGCEPAPRYPRRDVLGIRFLLETARLLKENVMLQKRRELLEECGFTFVHGVFPDGGVCVTTAEPENVRAVLCTGFADWDVPRLRIRGFLPVLGRHSIFTTNGAEWQHSRAILRPAFVRDQISDPACVDRHVRKLIARIPTDGTTVFDLQALFSMLTTDTISDFMFGQSTDLLGNAPEDSHKFGNYFDQAMAKIAWRARLGWLTMLRRDPELDTYATFLRKFVTRYVTELRAREEGNKEWEVGKYVFLNELLKSGESDEVICDHLLSIFTAGRDTTTSVLSYLFFELSRRPDIAAAIRAEIAELGAEDPTWEQLRGMKYLNWVLKEALRLNPPVATNTREAVRDTMLPRGGGPDGKSPVFVKKGTSVRYVPWIMHRRTDIFGEDADKFRPERWEDLRVTLEYLPFNAGPRICIGQQFALTQMALITLRLLQAFKTIERRDDRPPIQKLGINLSMLYGCQVSVTPA</sequence>
<keyword evidence="9" id="KW-0812">Transmembrane</keyword>
<dbReference type="GO" id="GO:0020037">
    <property type="term" value="F:heme binding"/>
    <property type="evidence" value="ECO:0007669"/>
    <property type="project" value="InterPro"/>
</dbReference>
<keyword evidence="11" id="KW-1185">Reference proteome</keyword>
<dbReference type="GO" id="GO:0005506">
    <property type="term" value="F:iron ion binding"/>
    <property type="evidence" value="ECO:0007669"/>
    <property type="project" value="InterPro"/>
</dbReference>
<evidence type="ECO:0000256" key="2">
    <source>
        <dbReference type="ARBA" id="ARBA00010617"/>
    </source>
</evidence>
<dbReference type="GO" id="GO:0004497">
    <property type="term" value="F:monooxygenase activity"/>
    <property type="evidence" value="ECO:0007669"/>
    <property type="project" value="UniProtKB-KW"/>
</dbReference>
<feature type="transmembrane region" description="Helical" evidence="9">
    <location>
        <begin position="20"/>
        <end position="43"/>
    </location>
</feature>
<dbReference type="Proteomes" id="UP000319160">
    <property type="component" value="Unassembled WGS sequence"/>
</dbReference>
<dbReference type="PROSITE" id="PS00086">
    <property type="entry name" value="CYTOCHROME_P450"/>
    <property type="match status" value="1"/>
</dbReference>
<evidence type="ECO:0000313" key="11">
    <source>
        <dbReference type="Proteomes" id="UP000319160"/>
    </source>
</evidence>
<protein>
    <recommendedName>
        <fullName evidence="12">Cytochrome P450</fullName>
    </recommendedName>
</protein>
<evidence type="ECO:0000256" key="7">
    <source>
        <dbReference type="PIRSR" id="PIRSR602401-1"/>
    </source>
</evidence>
<dbReference type="PANTHER" id="PTHR24287:SF17">
    <property type="entry name" value="P450, PUTATIVE (EUROFUNG)-RELATED"/>
    <property type="match status" value="1"/>
</dbReference>
<dbReference type="PANTHER" id="PTHR24287">
    <property type="entry name" value="P450, PUTATIVE (EUROFUNG)-RELATED"/>
    <property type="match status" value="1"/>
</dbReference>
<feature type="binding site" description="axial binding residue" evidence="7">
    <location>
        <position position="504"/>
    </location>
    <ligand>
        <name>heme</name>
        <dbReference type="ChEBI" id="CHEBI:30413"/>
    </ligand>
    <ligandPart>
        <name>Fe</name>
        <dbReference type="ChEBI" id="CHEBI:18248"/>
    </ligandPart>
</feature>
<evidence type="ECO:0000256" key="4">
    <source>
        <dbReference type="ARBA" id="ARBA00023002"/>
    </source>
</evidence>
<keyword evidence="3 7" id="KW-0479">Metal-binding</keyword>
<feature type="transmembrane region" description="Helical" evidence="9">
    <location>
        <begin position="63"/>
        <end position="81"/>
    </location>
</feature>
<proteinExistence type="inferred from homology"/>
<evidence type="ECO:0000256" key="3">
    <source>
        <dbReference type="ARBA" id="ARBA00022723"/>
    </source>
</evidence>
<keyword evidence="6 8" id="KW-0503">Monooxygenase</keyword>
<dbReference type="PRINTS" id="PR00385">
    <property type="entry name" value="P450"/>
</dbReference>
<accession>A0A553HSX7</accession>
<dbReference type="AlphaFoldDB" id="A0A553HSX7"/>
<name>A0A553HSX7_9PEZI</name>
<reference evidence="11" key="1">
    <citation type="submission" date="2019-06" db="EMBL/GenBank/DDBJ databases">
        <title>Draft genome sequence of the griseofulvin-producing fungus Xylaria cubensis strain G536.</title>
        <authorList>
            <person name="Mead M.E."/>
            <person name="Raja H.A."/>
            <person name="Steenwyk J.L."/>
            <person name="Knowles S.L."/>
            <person name="Oberlies N.H."/>
            <person name="Rokas A."/>
        </authorList>
    </citation>
    <scope>NUCLEOTIDE SEQUENCE [LARGE SCALE GENOMIC DNA]</scope>
    <source>
        <strain evidence="11">G536</strain>
    </source>
</reference>
<dbReference type="STRING" id="2512241.A0A553HSX7"/>
<dbReference type="Pfam" id="PF00067">
    <property type="entry name" value="p450"/>
    <property type="match status" value="1"/>
</dbReference>
<evidence type="ECO:0000256" key="9">
    <source>
        <dbReference type="SAM" id="Phobius"/>
    </source>
</evidence>
<dbReference type="GO" id="GO:0016705">
    <property type="term" value="F:oxidoreductase activity, acting on paired donors, with incorporation or reduction of molecular oxygen"/>
    <property type="evidence" value="ECO:0007669"/>
    <property type="project" value="InterPro"/>
</dbReference>
<evidence type="ECO:0000256" key="1">
    <source>
        <dbReference type="ARBA" id="ARBA00001971"/>
    </source>
</evidence>
<dbReference type="InterPro" id="IPR017972">
    <property type="entry name" value="Cyt_P450_CS"/>
</dbReference>
<keyword evidence="9" id="KW-1133">Transmembrane helix</keyword>
<evidence type="ECO:0000256" key="6">
    <source>
        <dbReference type="ARBA" id="ARBA00023033"/>
    </source>
</evidence>
<comment type="caution">
    <text evidence="10">The sequence shown here is derived from an EMBL/GenBank/DDBJ whole genome shotgun (WGS) entry which is preliminary data.</text>
</comment>
<dbReference type="InterPro" id="IPR036396">
    <property type="entry name" value="Cyt_P450_sf"/>
</dbReference>
<comment type="similarity">
    <text evidence="2 8">Belongs to the cytochrome P450 family.</text>
</comment>
<dbReference type="OrthoDB" id="1470350at2759"/>
<evidence type="ECO:0000256" key="8">
    <source>
        <dbReference type="RuleBase" id="RU000461"/>
    </source>
</evidence>
<keyword evidence="5 7" id="KW-0408">Iron</keyword>
<comment type="cofactor">
    <cofactor evidence="1 7">
        <name>heme</name>
        <dbReference type="ChEBI" id="CHEBI:30413"/>
    </cofactor>
</comment>
<evidence type="ECO:0000313" key="10">
    <source>
        <dbReference type="EMBL" id="TRX91045.1"/>
    </source>
</evidence>
<keyword evidence="9" id="KW-0472">Membrane</keyword>
<dbReference type="InterPro" id="IPR047146">
    <property type="entry name" value="Cyt_P450_E_CYP52_fungi"/>
</dbReference>
<keyword evidence="4 8" id="KW-0560">Oxidoreductase</keyword>
<dbReference type="PRINTS" id="PR00463">
    <property type="entry name" value="EP450I"/>
</dbReference>
<dbReference type="CDD" id="cd11063">
    <property type="entry name" value="CYP52"/>
    <property type="match status" value="1"/>
</dbReference>
<dbReference type="Gene3D" id="1.10.630.10">
    <property type="entry name" value="Cytochrome P450"/>
    <property type="match status" value="1"/>
</dbReference>
<dbReference type="SUPFAM" id="SSF48264">
    <property type="entry name" value="Cytochrome P450"/>
    <property type="match status" value="1"/>
</dbReference>
<dbReference type="EMBL" id="VFLP01000049">
    <property type="protein sequence ID" value="TRX91045.1"/>
    <property type="molecule type" value="Genomic_DNA"/>
</dbReference>
<keyword evidence="7 8" id="KW-0349">Heme</keyword>
<organism evidence="10 11">
    <name type="scientific">Xylaria flabelliformis</name>
    <dbReference type="NCBI Taxonomy" id="2512241"/>
    <lineage>
        <taxon>Eukaryota</taxon>
        <taxon>Fungi</taxon>
        <taxon>Dikarya</taxon>
        <taxon>Ascomycota</taxon>
        <taxon>Pezizomycotina</taxon>
        <taxon>Sordariomycetes</taxon>
        <taxon>Xylariomycetidae</taxon>
        <taxon>Xylariales</taxon>
        <taxon>Xylariaceae</taxon>
        <taxon>Xylaria</taxon>
    </lineage>
</organism>
<evidence type="ECO:0000256" key="5">
    <source>
        <dbReference type="ARBA" id="ARBA00023004"/>
    </source>
</evidence>
<dbReference type="InterPro" id="IPR001128">
    <property type="entry name" value="Cyt_P450"/>
</dbReference>
<dbReference type="InterPro" id="IPR002401">
    <property type="entry name" value="Cyt_P450_E_grp-I"/>
</dbReference>
<evidence type="ECO:0008006" key="12">
    <source>
        <dbReference type="Google" id="ProtNLM"/>
    </source>
</evidence>
<gene>
    <name evidence="10" type="ORF">FHL15_008027</name>
</gene>